<dbReference type="InterPro" id="IPR007527">
    <property type="entry name" value="Znf_SWIM"/>
</dbReference>
<keyword evidence="2" id="KW-0862">Zinc</keyword>
<dbReference type="InterPro" id="IPR027417">
    <property type="entry name" value="P-loop_NTPase"/>
</dbReference>
<sequence length="1053" mass="121793">MGKSYYSHDAVSEITIHKNFNGGFRADGNVKVYDKDFPVMIEADANNNIIQYHCKCDYATNKSACGHIGAMILKINECNPISFPFYFKDVNRDERESELKRKLEIEREERKRKFKLNQTDSVIDLFKDKSINEIKNVPLSQNVRLKTEIVTQAYDGIEIRFKIGDQKLYVIKDIPAFIGRMSHGAYHEYGKEFSFIHNEKYLDEDSLRQLEFIKLMSFRNSNDDNSWRTDKNRLLIDENSLDDFFDVYENIDPSYYSFGMETVFQEIEVSVMDSQGDWLFEYHFGRSKLLGKKHMYIYSNINSPLIQRVYLDENSYSSSFLRLLREDDSFVVEEAQKYDFQKYVLDNVSETLSFDLQLEKDLVSTSVFVDVDEDGNIAIKLSYETSFGEYNAFQNMLSVPLEVEKIAKYIETYANEIDEGRGLAIFSDTDDMTYVFLDQGVPYLQGFADIYVSEAIKAITDTRSYHMSAGVRINGGLLEIDIDSDAIPKQELTDVLKSYRKKKKFHRLKNGDIINLQSDEIENVNGLLESNNLQLSELNDGSITMVHSRAFEVSRKLEDQDAIDVTFDPSVHNFIDKFQNFKEENIPLEPRYQELLRGYQRDGIQWLYNLSSLQLGGILADDMGLGKTLQVISYLDTLNPDKTSIVVCPSSVMLNWIDEIHKFAPHLNALAITGTQEDRKKLIQNIRDYKIVVTSYDFLRRDIDEYEEFEFSHAILDEAQYIKNHMTKNARTTKRLKAQHRVALTGTPIENSLSELWSIFDFIMPGYLYNHHYFVKTFEKPIIKDKDEGAHKRLRQLVEPFILRRLKKDVLTELPDKIETTLRLEFNEEEKQLYYANLAQINQELALQTGIEQASKIDVLAMLTRLRQICCEPRVLYQNMDQASTKLLACVELVKTLKSEGKKVLVFSSFTSMLDLIREELTKESVSSYVIEGKTPKPKRRELIQQFQTDDTDVFLISLKAGGTGINLTAAEAVIHFDPWWNVSSQNQATDRAHRFGQTENVSVYQLIMKDTVEEKIQKLQAEKKVLSDTFIEGASGNIASLSEAEMRSLFEM</sequence>
<dbReference type="Pfam" id="PF00271">
    <property type="entry name" value="Helicase_C"/>
    <property type="match status" value="1"/>
</dbReference>
<organism evidence="6 7">
    <name type="scientific">Erysipelothrix inopinata</name>
    <dbReference type="NCBI Taxonomy" id="225084"/>
    <lineage>
        <taxon>Bacteria</taxon>
        <taxon>Bacillati</taxon>
        <taxon>Bacillota</taxon>
        <taxon>Erysipelotrichia</taxon>
        <taxon>Erysipelotrichales</taxon>
        <taxon>Erysipelotrichaceae</taxon>
        <taxon>Erysipelothrix</taxon>
    </lineage>
</organism>
<dbReference type="CDD" id="cd18012">
    <property type="entry name" value="DEXQc_arch_SWI2_SNF2"/>
    <property type="match status" value="1"/>
</dbReference>
<keyword evidence="2" id="KW-0863">Zinc-finger</keyword>
<dbReference type="Pfam" id="PF00176">
    <property type="entry name" value="SNF2-rel_dom"/>
    <property type="match status" value="1"/>
</dbReference>
<reference evidence="6 7" key="1">
    <citation type="submission" date="2020-08" db="EMBL/GenBank/DDBJ databases">
        <title>Genome sequence of Erysipelothrix inopinata DSM 15511T.</title>
        <authorList>
            <person name="Hyun D.-W."/>
            <person name="Bae J.-W."/>
        </authorList>
    </citation>
    <scope>NUCLEOTIDE SEQUENCE [LARGE SCALE GENOMIC DNA]</scope>
    <source>
        <strain evidence="6 7">DSM 15511</strain>
    </source>
</reference>
<keyword evidence="1" id="KW-0378">Hydrolase</keyword>
<dbReference type="InterPro" id="IPR013663">
    <property type="entry name" value="Helicase_SWF/SNF/SWI_bac"/>
</dbReference>
<dbReference type="KEGG" id="eio:H9L01_00270"/>
<dbReference type="SMART" id="SM00487">
    <property type="entry name" value="DEXDc"/>
    <property type="match status" value="1"/>
</dbReference>
<gene>
    <name evidence="6" type="ORF">H9L01_00270</name>
</gene>
<dbReference type="RefSeq" id="WP_187533973.1">
    <property type="nucleotide sequence ID" value="NZ_CP060715.1"/>
</dbReference>
<name>A0A7G9RZ27_9FIRM</name>
<dbReference type="GO" id="GO:0005524">
    <property type="term" value="F:ATP binding"/>
    <property type="evidence" value="ECO:0007669"/>
    <property type="project" value="InterPro"/>
</dbReference>
<dbReference type="GO" id="GO:0008270">
    <property type="term" value="F:zinc ion binding"/>
    <property type="evidence" value="ECO:0007669"/>
    <property type="project" value="UniProtKB-KW"/>
</dbReference>
<evidence type="ECO:0000259" key="4">
    <source>
        <dbReference type="PROSITE" id="PS51192"/>
    </source>
</evidence>
<evidence type="ECO:0000256" key="2">
    <source>
        <dbReference type="PROSITE-ProRule" id="PRU00325"/>
    </source>
</evidence>
<evidence type="ECO:0000256" key="1">
    <source>
        <dbReference type="ARBA" id="ARBA00022801"/>
    </source>
</evidence>
<dbReference type="CDD" id="cd18793">
    <property type="entry name" value="SF2_C_SNF"/>
    <property type="match status" value="1"/>
</dbReference>
<dbReference type="InterPro" id="IPR014001">
    <property type="entry name" value="Helicase_ATP-bd"/>
</dbReference>
<dbReference type="AlphaFoldDB" id="A0A7G9RZ27"/>
<dbReference type="Pfam" id="PF08455">
    <property type="entry name" value="SNF2_assoc"/>
    <property type="match status" value="1"/>
</dbReference>
<feature type="domain" description="Helicase C-terminal" evidence="5">
    <location>
        <begin position="889"/>
        <end position="1043"/>
    </location>
</feature>
<keyword evidence="2" id="KW-0479">Metal-binding</keyword>
<accession>A0A7G9RZ27</accession>
<dbReference type="SMART" id="SM00490">
    <property type="entry name" value="HELICc"/>
    <property type="match status" value="1"/>
</dbReference>
<feature type="domain" description="SWIM-type" evidence="3">
    <location>
        <begin position="39"/>
        <end position="76"/>
    </location>
</feature>
<dbReference type="PROSITE" id="PS51194">
    <property type="entry name" value="HELICASE_CTER"/>
    <property type="match status" value="1"/>
</dbReference>
<protein>
    <submittedName>
        <fullName evidence="6">DEAD/DEAH box helicase</fullName>
    </submittedName>
</protein>
<dbReference type="SUPFAM" id="SSF52540">
    <property type="entry name" value="P-loop containing nucleoside triphosphate hydrolases"/>
    <property type="match status" value="2"/>
</dbReference>
<keyword evidence="6" id="KW-0067">ATP-binding</keyword>
<dbReference type="Gene3D" id="3.40.50.10810">
    <property type="entry name" value="Tandem AAA-ATPase domain"/>
    <property type="match status" value="1"/>
</dbReference>
<evidence type="ECO:0000313" key="6">
    <source>
        <dbReference type="EMBL" id="QNN60852.1"/>
    </source>
</evidence>
<evidence type="ECO:0000259" key="5">
    <source>
        <dbReference type="PROSITE" id="PS51194"/>
    </source>
</evidence>
<dbReference type="InterPro" id="IPR000330">
    <property type="entry name" value="SNF2_N"/>
</dbReference>
<dbReference type="InterPro" id="IPR038718">
    <property type="entry name" value="SNF2-like_sf"/>
</dbReference>
<proteinExistence type="predicted"/>
<dbReference type="PROSITE" id="PS51192">
    <property type="entry name" value="HELICASE_ATP_BIND_1"/>
    <property type="match status" value="1"/>
</dbReference>
<evidence type="ECO:0000313" key="7">
    <source>
        <dbReference type="Proteomes" id="UP000515928"/>
    </source>
</evidence>
<evidence type="ECO:0000259" key="3">
    <source>
        <dbReference type="PROSITE" id="PS50966"/>
    </source>
</evidence>
<dbReference type="InterPro" id="IPR001650">
    <property type="entry name" value="Helicase_C-like"/>
</dbReference>
<dbReference type="EMBL" id="CP060715">
    <property type="protein sequence ID" value="QNN60852.1"/>
    <property type="molecule type" value="Genomic_DNA"/>
</dbReference>
<keyword evidence="6" id="KW-0547">Nucleotide-binding</keyword>
<dbReference type="InterPro" id="IPR049730">
    <property type="entry name" value="SNF2/RAD54-like_C"/>
</dbReference>
<dbReference type="Gene3D" id="3.40.50.300">
    <property type="entry name" value="P-loop containing nucleotide triphosphate hydrolases"/>
    <property type="match status" value="1"/>
</dbReference>
<keyword evidence="6" id="KW-0347">Helicase</keyword>
<feature type="domain" description="Helicase ATP-binding" evidence="4">
    <location>
        <begin position="608"/>
        <end position="766"/>
    </location>
</feature>
<dbReference type="PROSITE" id="PS50966">
    <property type="entry name" value="ZF_SWIM"/>
    <property type="match status" value="1"/>
</dbReference>
<dbReference type="PANTHER" id="PTHR10799">
    <property type="entry name" value="SNF2/RAD54 HELICASE FAMILY"/>
    <property type="match status" value="1"/>
</dbReference>
<dbReference type="GO" id="GO:0004386">
    <property type="term" value="F:helicase activity"/>
    <property type="evidence" value="ECO:0007669"/>
    <property type="project" value="UniProtKB-KW"/>
</dbReference>
<dbReference type="Proteomes" id="UP000515928">
    <property type="component" value="Chromosome"/>
</dbReference>
<keyword evidence="7" id="KW-1185">Reference proteome</keyword>
<dbReference type="GO" id="GO:0016787">
    <property type="term" value="F:hydrolase activity"/>
    <property type="evidence" value="ECO:0007669"/>
    <property type="project" value="UniProtKB-KW"/>
</dbReference>